<gene>
    <name evidence="2" type="primary">orf136</name>
</gene>
<dbReference type="RefSeq" id="YP_010133691.1">
    <property type="nucleotide sequence ID" value="NC_056787.1"/>
</dbReference>
<evidence type="ECO:0000256" key="1">
    <source>
        <dbReference type="SAM" id="Phobius"/>
    </source>
</evidence>
<dbReference type="AlphaFoldDB" id="A0A8F1B7T6"/>
<geneLocation type="chloroplast" evidence="2"/>
<reference evidence="2" key="1">
    <citation type="journal article" date="2021" name="Ecol Indic">
        <title>Morphological and molecular identification reveals that waters from an isolated oasis in Tamanrasset (extreme South of Algerian Sahara) are colonized by opportunistic and pollution-tolerant diatom species.</title>
        <authorList>
            <person name="Gastineau R."/>
            <person name="Hamedi C."/>
            <person name="Baba Hamed M.B."/>
            <person name="Abi-Ayad S.-M.E.-A."/>
            <person name="Bak M."/>
            <person name="Lemieux C."/>
            <person name="Turmel M."/>
            <person name="Dobosz S."/>
            <person name="Wrobel R.J."/>
            <person name="Kierzek A."/>
            <person name="Lange-Bertalot H."/>
            <person name="Witkowski A."/>
        </authorList>
    </citation>
    <scope>NUCLEOTIDE SEQUENCE</scope>
    <source>
        <strain evidence="2">SZCZR1828</strain>
    </source>
</reference>
<keyword evidence="2" id="KW-0150">Chloroplast</keyword>
<dbReference type="EMBL" id="MT383638">
    <property type="protein sequence ID" value="QWM93240.1"/>
    <property type="molecule type" value="Genomic_DNA"/>
</dbReference>
<dbReference type="RefSeq" id="YP_010133750.1">
    <property type="nucleotide sequence ID" value="NC_056787.1"/>
</dbReference>
<dbReference type="EMBL" id="MT383638">
    <property type="protein sequence ID" value="QWM93239.1"/>
    <property type="molecule type" value="Genomic_DNA"/>
</dbReference>
<protein>
    <submittedName>
        <fullName evidence="2">Uncharacterized protein</fullName>
    </submittedName>
</protein>
<feature type="transmembrane region" description="Helical" evidence="1">
    <location>
        <begin position="36"/>
        <end position="54"/>
    </location>
</feature>
<sequence length="136" mass="14361">MLTSYARPSNYTDEELTEDNERVIWNQQALVKTGSYFAYGIVFGAILAPTVVFADDSSASAQIAKSKAKKELAKRISNTSACSAIALVCGKAAAKNADKAVDVASKAGVLTNPQLLAAFGCGVAVSWCVKYAIFDK</sequence>
<keyword evidence="1" id="KW-0812">Transmembrane</keyword>
<accession>A0A8F1B7T6</accession>
<dbReference type="GeneID" id="67123286"/>
<dbReference type="GeneID" id="67123292"/>
<proteinExistence type="predicted"/>
<name>A0A8F1B7T6_9STRA</name>
<keyword evidence="1" id="KW-1133">Transmembrane helix</keyword>
<evidence type="ECO:0000313" key="2">
    <source>
        <dbReference type="EMBL" id="QWM93240.1"/>
    </source>
</evidence>
<feature type="transmembrane region" description="Helical" evidence="1">
    <location>
        <begin position="114"/>
        <end position="133"/>
    </location>
</feature>
<organism evidence="2">
    <name type="scientific">Nitzschia supralitorea</name>
    <dbReference type="NCBI Taxonomy" id="303403"/>
    <lineage>
        <taxon>Eukaryota</taxon>
        <taxon>Sar</taxon>
        <taxon>Stramenopiles</taxon>
        <taxon>Ochrophyta</taxon>
        <taxon>Bacillariophyta</taxon>
        <taxon>Bacillariophyceae</taxon>
        <taxon>Bacillariophycidae</taxon>
        <taxon>Bacillariales</taxon>
        <taxon>Bacillariaceae</taxon>
        <taxon>Nitzschia</taxon>
    </lineage>
</organism>
<keyword evidence="1" id="KW-0472">Membrane</keyword>
<keyword evidence="2" id="KW-0934">Plastid</keyword>